<dbReference type="InterPro" id="IPR010982">
    <property type="entry name" value="Lambda_DNA-bd_dom_sf"/>
</dbReference>
<accession>A0A2S7IQB3</accession>
<dbReference type="Proteomes" id="UP000239590">
    <property type="component" value="Unassembled WGS sequence"/>
</dbReference>
<dbReference type="EMBL" id="PTRA01000001">
    <property type="protein sequence ID" value="PQA59780.1"/>
    <property type="molecule type" value="Genomic_DNA"/>
</dbReference>
<comment type="caution">
    <text evidence="2">The sequence shown here is derived from an EMBL/GenBank/DDBJ whole genome shotgun (WGS) entry which is preliminary data.</text>
</comment>
<dbReference type="SUPFAM" id="SSF47413">
    <property type="entry name" value="lambda repressor-like DNA-binding domains"/>
    <property type="match status" value="1"/>
</dbReference>
<evidence type="ECO:0000259" key="1">
    <source>
        <dbReference type="PROSITE" id="PS50943"/>
    </source>
</evidence>
<dbReference type="Gene3D" id="1.10.260.40">
    <property type="entry name" value="lambda repressor-like DNA-binding domains"/>
    <property type="match status" value="1"/>
</dbReference>
<sequence length="136" mass="15477">MTDKEKILHLLESKNLTAAQFADTIGIPRSSISHILSERNRLSMDIARKVVKQYPEITYEWLCDDSAEQRTIAQTPASFITEFPAAAKLPESAKRNAFVGKPDLAHSRVDDNHAFDAKHVVKMIVFYSDQTWQEIM</sequence>
<organism evidence="2 3">
    <name type="scientific">Siphonobacter curvatus</name>
    <dbReference type="NCBI Taxonomy" id="2094562"/>
    <lineage>
        <taxon>Bacteria</taxon>
        <taxon>Pseudomonadati</taxon>
        <taxon>Bacteroidota</taxon>
        <taxon>Cytophagia</taxon>
        <taxon>Cytophagales</taxon>
        <taxon>Cytophagaceae</taxon>
        <taxon>Siphonobacter</taxon>
    </lineage>
</organism>
<name>A0A2S7IQB3_9BACT</name>
<dbReference type="Pfam" id="PF01381">
    <property type="entry name" value="HTH_3"/>
    <property type="match status" value="1"/>
</dbReference>
<dbReference type="CDD" id="cd00093">
    <property type="entry name" value="HTH_XRE"/>
    <property type="match status" value="1"/>
</dbReference>
<dbReference type="OrthoDB" id="1034290at2"/>
<dbReference type="SMART" id="SM00530">
    <property type="entry name" value="HTH_XRE"/>
    <property type="match status" value="1"/>
</dbReference>
<dbReference type="RefSeq" id="WP_104711542.1">
    <property type="nucleotide sequence ID" value="NZ_PTRA01000001.1"/>
</dbReference>
<dbReference type="InterPro" id="IPR001387">
    <property type="entry name" value="Cro/C1-type_HTH"/>
</dbReference>
<proteinExistence type="predicted"/>
<dbReference type="PROSITE" id="PS50943">
    <property type="entry name" value="HTH_CROC1"/>
    <property type="match status" value="1"/>
</dbReference>
<dbReference type="AlphaFoldDB" id="A0A2S7IQB3"/>
<evidence type="ECO:0000313" key="3">
    <source>
        <dbReference type="Proteomes" id="UP000239590"/>
    </source>
</evidence>
<reference evidence="3" key="1">
    <citation type="submission" date="2018-02" db="EMBL/GenBank/DDBJ databases">
        <title>Genome sequencing of Solimonas sp. HR-BB.</title>
        <authorList>
            <person name="Lee Y."/>
            <person name="Jeon C.O."/>
        </authorList>
    </citation>
    <scope>NUCLEOTIDE SEQUENCE [LARGE SCALE GENOMIC DNA]</scope>
    <source>
        <strain evidence="3">HR-U</strain>
    </source>
</reference>
<dbReference type="GO" id="GO:0003677">
    <property type="term" value="F:DNA binding"/>
    <property type="evidence" value="ECO:0007669"/>
    <property type="project" value="InterPro"/>
</dbReference>
<keyword evidence="3" id="KW-1185">Reference proteome</keyword>
<feature type="domain" description="HTH cro/C1-type" evidence="1">
    <location>
        <begin position="7"/>
        <end position="62"/>
    </location>
</feature>
<protein>
    <recommendedName>
        <fullName evidence="1">HTH cro/C1-type domain-containing protein</fullName>
    </recommendedName>
</protein>
<evidence type="ECO:0000313" key="2">
    <source>
        <dbReference type="EMBL" id="PQA59780.1"/>
    </source>
</evidence>
<gene>
    <name evidence="2" type="ORF">C5O19_09190</name>
</gene>